<keyword evidence="4" id="KW-1185">Reference proteome</keyword>
<feature type="compositionally biased region" description="Acidic residues" evidence="2">
    <location>
        <begin position="278"/>
        <end position="287"/>
    </location>
</feature>
<evidence type="ECO:0000256" key="1">
    <source>
        <dbReference type="SAM" id="Coils"/>
    </source>
</evidence>
<keyword evidence="1" id="KW-0175">Coiled coil</keyword>
<comment type="caution">
    <text evidence="3">The sequence shown here is derived from an EMBL/GenBank/DDBJ whole genome shotgun (WGS) entry which is preliminary data.</text>
</comment>
<evidence type="ECO:0000313" key="3">
    <source>
        <dbReference type="EMBL" id="KAK0659286.1"/>
    </source>
</evidence>
<organism evidence="3 4">
    <name type="scientific">Lasiodiplodia hormozganensis</name>
    <dbReference type="NCBI Taxonomy" id="869390"/>
    <lineage>
        <taxon>Eukaryota</taxon>
        <taxon>Fungi</taxon>
        <taxon>Dikarya</taxon>
        <taxon>Ascomycota</taxon>
        <taxon>Pezizomycotina</taxon>
        <taxon>Dothideomycetes</taxon>
        <taxon>Dothideomycetes incertae sedis</taxon>
        <taxon>Botryosphaeriales</taxon>
        <taxon>Botryosphaeriaceae</taxon>
        <taxon>Lasiodiplodia</taxon>
    </lineage>
</organism>
<reference evidence="3" key="1">
    <citation type="submission" date="2023-06" db="EMBL/GenBank/DDBJ databases">
        <title>Multi-omics analyses reveal the molecular pathogenesis toolkit of Lasiodiplodia hormozganensis, a cross-kingdom pathogen.</title>
        <authorList>
            <person name="Felix C."/>
            <person name="Meneses R."/>
            <person name="Goncalves M.F.M."/>
            <person name="Tilleman L."/>
            <person name="Duarte A.S."/>
            <person name="Jorrin-Novo J.V."/>
            <person name="Van De Peer Y."/>
            <person name="Deforce D."/>
            <person name="Van Nieuwerburgh F."/>
            <person name="Esteves A.C."/>
            <person name="Alves A."/>
        </authorList>
    </citation>
    <scope>NUCLEOTIDE SEQUENCE</scope>
    <source>
        <strain evidence="3">CBS 339.90</strain>
    </source>
</reference>
<gene>
    <name evidence="3" type="ORF">DIS24_g4163</name>
</gene>
<name>A0AA40D1G3_9PEZI</name>
<dbReference type="EMBL" id="JAUJDW010000014">
    <property type="protein sequence ID" value="KAK0659286.1"/>
    <property type="molecule type" value="Genomic_DNA"/>
</dbReference>
<feature type="coiled-coil region" evidence="1">
    <location>
        <begin position="129"/>
        <end position="193"/>
    </location>
</feature>
<dbReference type="Proteomes" id="UP001175001">
    <property type="component" value="Unassembled WGS sequence"/>
</dbReference>
<evidence type="ECO:0000256" key="2">
    <source>
        <dbReference type="SAM" id="MobiDB-lite"/>
    </source>
</evidence>
<proteinExistence type="predicted"/>
<dbReference type="AlphaFoldDB" id="A0AA40D1G3"/>
<feature type="region of interest" description="Disordered" evidence="2">
    <location>
        <begin position="1"/>
        <end position="24"/>
    </location>
</feature>
<evidence type="ECO:0000313" key="4">
    <source>
        <dbReference type="Proteomes" id="UP001175001"/>
    </source>
</evidence>
<protein>
    <submittedName>
        <fullName evidence="3">Uncharacterized protein</fullName>
    </submittedName>
</protein>
<feature type="region of interest" description="Disordered" evidence="2">
    <location>
        <begin position="277"/>
        <end position="322"/>
    </location>
</feature>
<sequence length="542" mass="60400">MDGHPNISMPSPPPPPNPRAFPAHPFPFPVNSNGMQDMQNNPVALTNQHVPENHANHAGSSIMATAAARAAPDNNPLVEHVLTTLSSSVTAASHLLQTAQGPTLDRIQATMAPLQGWYNMRLLTYIHDLEQQQRERDDQDAELARAVRQRDLALRELTDQHHDHQLQLQRQRAGQAEEELAERTQELEWSQDELFRMRDRWVDDHHLIGELRAALTRATGESDVRYRENLANLRAGSIREAALKKRVAELEHQVERLRGGGGEDDLAAQQPIVGEEMGGAEEEEGEGENGPASGQRQQQHHHDEAQDNNDDERSLRSVKRRKTVAAAQIPRVRSLFTTLNHQFDSPDFAAAAGGRLFLLDRHSEREQVVDQLASTFEPVPAAVAAAAAAADAATTSQLTTTLQQARDFLLARMQLKVDVGHVVVDLVPAEVPAVRALDNHLADIICDQERARRSMKWVEGDVFPDYCFRGAIVARRKPNFDQGEGRACKECRGSGKPCIVRRGGQLVALPKKNPEERDWKDAEMWVGVHGEGWGGRRRKRKN</sequence>
<accession>A0AA40D1G3</accession>
<feature type="compositionally biased region" description="Basic and acidic residues" evidence="2">
    <location>
        <begin position="300"/>
        <end position="315"/>
    </location>
</feature>
<feature type="compositionally biased region" description="Pro residues" evidence="2">
    <location>
        <begin position="10"/>
        <end position="24"/>
    </location>
</feature>